<dbReference type="AlphaFoldDB" id="A0AA86QEL7"/>
<accession>A0AA86QEL7</accession>
<evidence type="ECO:0000313" key="2">
    <source>
        <dbReference type="EMBL" id="CAL6012919.1"/>
    </source>
</evidence>
<dbReference type="EMBL" id="CATOUU010000884">
    <property type="protein sequence ID" value="CAI9957270.1"/>
    <property type="molecule type" value="Genomic_DNA"/>
</dbReference>
<reference evidence="1" key="1">
    <citation type="submission" date="2023-06" db="EMBL/GenBank/DDBJ databases">
        <authorList>
            <person name="Kurt Z."/>
        </authorList>
    </citation>
    <scope>NUCLEOTIDE SEQUENCE</scope>
</reference>
<dbReference type="EMBL" id="CAXDID020000067">
    <property type="protein sequence ID" value="CAL6012919.1"/>
    <property type="molecule type" value="Genomic_DNA"/>
</dbReference>
<dbReference type="Gene3D" id="3.40.50.1820">
    <property type="entry name" value="alpha/beta hydrolase"/>
    <property type="match status" value="1"/>
</dbReference>
<keyword evidence="3" id="KW-1185">Reference proteome</keyword>
<dbReference type="SUPFAM" id="SSF53474">
    <property type="entry name" value="alpha/beta-Hydrolases"/>
    <property type="match status" value="1"/>
</dbReference>
<organism evidence="1">
    <name type="scientific">Hexamita inflata</name>
    <dbReference type="NCBI Taxonomy" id="28002"/>
    <lineage>
        <taxon>Eukaryota</taxon>
        <taxon>Metamonada</taxon>
        <taxon>Diplomonadida</taxon>
        <taxon>Hexamitidae</taxon>
        <taxon>Hexamitinae</taxon>
        <taxon>Hexamita</taxon>
    </lineage>
</organism>
<evidence type="ECO:0000313" key="3">
    <source>
        <dbReference type="Proteomes" id="UP001642409"/>
    </source>
</evidence>
<sequence>MDDDLGILKLIASEANSYERQTSENQEEKRLVIQNQLKSQIYHNLSITTSNLLNNLNIKHSLTKKDIEIIEKGLPIPQINNQYSFFLPQSLENQFMTRFKNEQFSYVFDHSLRNLSVLQMLNKEIVKTTDLNIESFQDRYLDSVRIVTNFTLENQIPNQKVVLLLLDFHQHPLTVVHFIQFLTRLNYKVVCPYLPDIFIKSIEKIDPDISYDYITDLISETKEILIPETFYIIAHGTSAPIGLRIHQHYGMECQKVILCNPLLNFKNESFENETQQDDEVDNTPFESSVEFTLEPVNKAQQTLTTLPSETSIIEQVNIIPKQHLKQISSRSNLQQQINEKPENEAKNRTYSLINQLVHPDIIDHEQSFLDDLVSLVNSEVEIIYKDVSLLSGIMKAFDVSKLSTLKLTTNINRFFKICSLITPTSFMFRSFIRLLYSVFVFSPLEQMEQYHIYKDVLDRHFFESFWEIQIMLETNTTQWTNDMNLYNLISSHDCLISEDFLQKMRDSKENFNKMHCRTIVGAGHDMFSVAGTVIEKLLR</sequence>
<evidence type="ECO:0000313" key="1">
    <source>
        <dbReference type="EMBL" id="CAI9957270.1"/>
    </source>
</evidence>
<reference evidence="2 3" key="2">
    <citation type="submission" date="2024-07" db="EMBL/GenBank/DDBJ databases">
        <authorList>
            <person name="Akdeniz Z."/>
        </authorList>
    </citation>
    <scope>NUCLEOTIDE SEQUENCE [LARGE SCALE GENOMIC DNA]</scope>
</reference>
<protein>
    <submittedName>
        <fullName evidence="1">Uncharacterized protein</fullName>
    </submittedName>
</protein>
<proteinExistence type="predicted"/>
<dbReference type="Proteomes" id="UP001642409">
    <property type="component" value="Unassembled WGS sequence"/>
</dbReference>
<dbReference type="InterPro" id="IPR029058">
    <property type="entry name" value="AB_hydrolase_fold"/>
</dbReference>
<name>A0AA86QEL7_9EUKA</name>
<comment type="caution">
    <text evidence="1">The sequence shown here is derived from an EMBL/GenBank/DDBJ whole genome shotgun (WGS) entry which is preliminary data.</text>
</comment>
<gene>
    <name evidence="2" type="ORF">HINF_LOCUS23537</name>
    <name evidence="1" type="ORF">HINF_LOCUS44915</name>
</gene>